<dbReference type="PANTHER" id="PTHR36181">
    <property type="entry name" value="INTRON-ENCODED ENDONUCLEASE AI3-RELATED"/>
    <property type="match status" value="1"/>
</dbReference>
<comment type="caution">
    <text evidence="2">The sequence shown here is derived from an EMBL/GenBank/DDBJ whole genome shotgun (WGS) entry which is preliminary data.</text>
</comment>
<protein>
    <recommendedName>
        <fullName evidence="1">Homing endonuclease LAGLIDADG domain-containing protein</fullName>
    </recommendedName>
</protein>
<dbReference type="SUPFAM" id="SSF55608">
    <property type="entry name" value="Homing endonucleases"/>
    <property type="match status" value="1"/>
</dbReference>
<reference evidence="2 3" key="1">
    <citation type="journal article" date="2016" name="Nat. Commun.">
        <title>Thousands of microbial genomes shed light on interconnected biogeochemical processes in an aquifer system.</title>
        <authorList>
            <person name="Anantharaman K."/>
            <person name="Brown C.T."/>
            <person name="Hug L.A."/>
            <person name="Sharon I."/>
            <person name="Castelle C.J."/>
            <person name="Probst A.J."/>
            <person name="Thomas B.C."/>
            <person name="Singh A."/>
            <person name="Wilkins M.J."/>
            <person name="Karaoz U."/>
            <person name="Brodie E.L."/>
            <person name="Williams K.H."/>
            <person name="Hubbard S.S."/>
            <person name="Banfield J.F."/>
        </authorList>
    </citation>
    <scope>NUCLEOTIDE SEQUENCE [LARGE SCALE GENOMIC DNA]</scope>
</reference>
<sequence>MSADNQQERPKNINPWYITGFVEGEGTFHIAIYRDPKMKYGIKIIPEFHINQSYLRQETLQQIKTYFKCGYIKHNHKTNDRDDTLVYVVRNRNDLMQKIIPFFEKYPMLSKKQESFLIFKQIVWWLDQGKHTTKTGVKKIIKLSYQMNNSGKNRKIRKEDLLDFLESSETIRQKCA</sequence>
<dbReference type="InterPro" id="IPR027434">
    <property type="entry name" value="Homing_endonucl"/>
</dbReference>
<evidence type="ECO:0000313" key="3">
    <source>
        <dbReference type="Proteomes" id="UP000177376"/>
    </source>
</evidence>
<feature type="domain" description="Homing endonuclease LAGLIDADG" evidence="1">
    <location>
        <begin position="18"/>
        <end position="123"/>
    </location>
</feature>
<dbReference type="Proteomes" id="UP000177376">
    <property type="component" value="Unassembled WGS sequence"/>
</dbReference>
<gene>
    <name evidence="2" type="ORF">A3A02_00925</name>
</gene>
<proteinExistence type="predicted"/>
<evidence type="ECO:0000313" key="2">
    <source>
        <dbReference type="EMBL" id="OGY52576.1"/>
    </source>
</evidence>
<dbReference type="PANTHER" id="PTHR36181:SF4">
    <property type="entry name" value="LAGLIDADG ENDONUCLEASE"/>
    <property type="match status" value="1"/>
</dbReference>
<dbReference type="InterPro" id="IPR051289">
    <property type="entry name" value="LAGLIDADG_Endonuclease"/>
</dbReference>
<evidence type="ECO:0000259" key="1">
    <source>
        <dbReference type="Pfam" id="PF00961"/>
    </source>
</evidence>
<dbReference type="EMBL" id="MHIM01000015">
    <property type="protein sequence ID" value="OGY52576.1"/>
    <property type="molecule type" value="Genomic_DNA"/>
</dbReference>
<dbReference type="Pfam" id="PF00961">
    <property type="entry name" value="LAGLIDADG_1"/>
    <property type="match status" value="1"/>
</dbReference>
<dbReference type="GO" id="GO:0004519">
    <property type="term" value="F:endonuclease activity"/>
    <property type="evidence" value="ECO:0007669"/>
    <property type="project" value="InterPro"/>
</dbReference>
<organism evidence="2 3">
    <name type="scientific">Candidatus Buchananbacteria bacterium RIFCSPLOWO2_01_FULL_39_33</name>
    <dbReference type="NCBI Taxonomy" id="1797543"/>
    <lineage>
        <taxon>Bacteria</taxon>
        <taxon>Candidatus Buchananiibacteriota</taxon>
    </lineage>
</organism>
<accession>A0A1G1YL63</accession>
<dbReference type="InterPro" id="IPR004860">
    <property type="entry name" value="LAGLIDADG_dom"/>
</dbReference>
<dbReference type="Gene3D" id="3.10.28.10">
    <property type="entry name" value="Homing endonucleases"/>
    <property type="match status" value="1"/>
</dbReference>
<name>A0A1G1YL63_9BACT</name>
<dbReference type="AlphaFoldDB" id="A0A1G1YL63"/>